<reference evidence="1 2" key="1">
    <citation type="journal article" date="2018" name="Sci. Rep.">
        <title>Genomic signatures of local adaptation to the degree of environmental predictability in rotifers.</title>
        <authorList>
            <person name="Franch-Gras L."/>
            <person name="Hahn C."/>
            <person name="Garcia-Roger E.M."/>
            <person name="Carmona M.J."/>
            <person name="Serra M."/>
            <person name="Gomez A."/>
        </authorList>
    </citation>
    <scope>NUCLEOTIDE SEQUENCE [LARGE SCALE GENOMIC DNA]</scope>
    <source>
        <strain evidence="1">HYR1</strain>
    </source>
</reference>
<dbReference type="Proteomes" id="UP000276133">
    <property type="component" value="Unassembled WGS sequence"/>
</dbReference>
<comment type="caution">
    <text evidence="1">The sequence shown here is derived from an EMBL/GenBank/DDBJ whole genome shotgun (WGS) entry which is preliminary data.</text>
</comment>
<dbReference type="AlphaFoldDB" id="A0A3M7SRW1"/>
<evidence type="ECO:0000313" key="2">
    <source>
        <dbReference type="Proteomes" id="UP000276133"/>
    </source>
</evidence>
<keyword evidence="2" id="KW-1185">Reference proteome</keyword>
<organism evidence="1 2">
    <name type="scientific">Brachionus plicatilis</name>
    <name type="common">Marine rotifer</name>
    <name type="synonym">Brachionus muelleri</name>
    <dbReference type="NCBI Taxonomy" id="10195"/>
    <lineage>
        <taxon>Eukaryota</taxon>
        <taxon>Metazoa</taxon>
        <taxon>Spiralia</taxon>
        <taxon>Gnathifera</taxon>
        <taxon>Rotifera</taxon>
        <taxon>Eurotatoria</taxon>
        <taxon>Monogononta</taxon>
        <taxon>Pseudotrocha</taxon>
        <taxon>Ploima</taxon>
        <taxon>Brachionidae</taxon>
        <taxon>Brachionus</taxon>
    </lineage>
</organism>
<sequence>MLIYYSKLVLINYFYIFLRQIEVQDQIKLYEFLSEILEESIKYEVASIIFCFNCSIPSPVLDETKHFIYLNKLLGRHEYQLQKRVHREHEH</sequence>
<name>A0A3M7SRW1_BRAPC</name>
<accession>A0A3M7SRW1</accession>
<evidence type="ECO:0000313" key="1">
    <source>
        <dbReference type="EMBL" id="RNA38611.1"/>
    </source>
</evidence>
<protein>
    <submittedName>
        <fullName evidence="1">Uncharacterized protein</fullName>
    </submittedName>
</protein>
<gene>
    <name evidence="1" type="ORF">BpHYR1_053951</name>
</gene>
<proteinExistence type="predicted"/>
<dbReference type="EMBL" id="REGN01000848">
    <property type="protein sequence ID" value="RNA38611.1"/>
    <property type="molecule type" value="Genomic_DNA"/>
</dbReference>